<keyword evidence="3" id="KW-1185">Reference proteome</keyword>
<dbReference type="Proteomes" id="UP001501867">
    <property type="component" value="Unassembled WGS sequence"/>
</dbReference>
<dbReference type="EMBL" id="BAAABV010000038">
    <property type="protein sequence ID" value="GAA0325377.1"/>
    <property type="molecule type" value="Genomic_DNA"/>
</dbReference>
<accession>A0ABN0W519</accession>
<gene>
    <name evidence="2" type="ORF">GCM10010302_75610</name>
</gene>
<organism evidence="2 3">
    <name type="scientific">Streptomyces polychromogenes</name>
    <dbReference type="NCBI Taxonomy" id="67342"/>
    <lineage>
        <taxon>Bacteria</taxon>
        <taxon>Bacillati</taxon>
        <taxon>Actinomycetota</taxon>
        <taxon>Actinomycetes</taxon>
        <taxon>Kitasatosporales</taxon>
        <taxon>Streptomycetaceae</taxon>
        <taxon>Streptomyces</taxon>
    </lineage>
</organism>
<name>A0ABN0W519_9ACTN</name>
<comment type="caution">
    <text evidence="2">The sequence shown here is derived from an EMBL/GenBank/DDBJ whole genome shotgun (WGS) entry which is preliminary data.</text>
</comment>
<evidence type="ECO:0000313" key="3">
    <source>
        <dbReference type="Proteomes" id="UP001501867"/>
    </source>
</evidence>
<evidence type="ECO:0000313" key="2">
    <source>
        <dbReference type="EMBL" id="GAA0325377.1"/>
    </source>
</evidence>
<keyword evidence="1" id="KW-0812">Transmembrane</keyword>
<protein>
    <submittedName>
        <fullName evidence="2">Uncharacterized protein</fullName>
    </submittedName>
</protein>
<keyword evidence="1" id="KW-1133">Transmembrane helix</keyword>
<reference evidence="2 3" key="1">
    <citation type="journal article" date="2019" name="Int. J. Syst. Evol. Microbiol.">
        <title>The Global Catalogue of Microorganisms (GCM) 10K type strain sequencing project: providing services to taxonomists for standard genome sequencing and annotation.</title>
        <authorList>
            <consortium name="The Broad Institute Genomics Platform"/>
            <consortium name="The Broad Institute Genome Sequencing Center for Infectious Disease"/>
            <person name="Wu L."/>
            <person name="Ma J."/>
        </authorList>
    </citation>
    <scope>NUCLEOTIDE SEQUENCE [LARGE SCALE GENOMIC DNA]</scope>
    <source>
        <strain evidence="2 3">JCM 4505</strain>
    </source>
</reference>
<sequence length="356" mass="36487">MVDLGILAGAAVGIVGDFLAGVVQNMAAGAVTDLVRQRLRSTDDGTRALARLEEAPQESGRRMEAASTLASAARSDPSFAQALNDAVNDYHQYTNQGTSTSGSPHHQVNISGGGISGKGHQVAGGNIDNSKKRNIRIGFGVLALLALVLGGYGVTQWVGGGSGGAGQSPISGDGLLGSGIGNSATVKSKTLTYDLRQGDPDPESRMYRSSGSLVATPGAAVASHSACQLNAPSGTSIVPVKVQLTNANSPQWDWSQNSKDEAETVTVTAKAPDGIATHLHIPEDGSEEDGLRDGACVAAFSLSSRSVLGGSRTVDLLLVGVPQGKNIEITLDVAGPDCCFTQVEDKHATLKFTVRG</sequence>
<keyword evidence="1" id="KW-0472">Membrane</keyword>
<evidence type="ECO:0000256" key="1">
    <source>
        <dbReference type="SAM" id="Phobius"/>
    </source>
</evidence>
<feature type="transmembrane region" description="Helical" evidence="1">
    <location>
        <begin position="137"/>
        <end position="159"/>
    </location>
</feature>
<feature type="transmembrane region" description="Helical" evidence="1">
    <location>
        <begin position="6"/>
        <end position="31"/>
    </location>
</feature>
<proteinExistence type="predicted"/>